<evidence type="ECO:0000256" key="5">
    <source>
        <dbReference type="ARBA" id="ARBA00023157"/>
    </source>
</evidence>
<dbReference type="GO" id="GO:0012505">
    <property type="term" value="C:endomembrane system"/>
    <property type="evidence" value="ECO:0007669"/>
    <property type="project" value="UniProtKB-SubCell"/>
</dbReference>
<dbReference type="InterPro" id="IPR053934">
    <property type="entry name" value="HTTM_dom"/>
</dbReference>
<keyword evidence="5" id="KW-1015">Disulfide bond</keyword>
<keyword evidence="6" id="KW-0456">Lyase</keyword>
<gene>
    <name evidence="9" type="ORF">B5V51_13453</name>
</gene>
<evidence type="ECO:0000313" key="9">
    <source>
        <dbReference type="EMBL" id="PCG62885.1"/>
    </source>
</evidence>
<keyword evidence="4 7" id="KW-0472">Membrane</keyword>
<keyword evidence="2 7" id="KW-0812">Transmembrane</keyword>
<feature type="transmembrane region" description="Helical" evidence="7">
    <location>
        <begin position="234"/>
        <end position="254"/>
    </location>
</feature>
<dbReference type="InterPro" id="IPR007782">
    <property type="entry name" value="VKG_COase"/>
</dbReference>
<dbReference type="Pfam" id="PF05090">
    <property type="entry name" value="HTTM"/>
    <property type="match status" value="1"/>
</dbReference>
<evidence type="ECO:0000256" key="1">
    <source>
        <dbReference type="ARBA" id="ARBA00004127"/>
    </source>
</evidence>
<evidence type="ECO:0000256" key="7">
    <source>
        <dbReference type="SAM" id="Phobius"/>
    </source>
</evidence>
<protein>
    <recommendedName>
        <fullName evidence="8">HTTM-like domain-containing protein</fullName>
    </recommendedName>
</protein>
<evidence type="ECO:0000259" key="8">
    <source>
        <dbReference type="SMART" id="SM00752"/>
    </source>
</evidence>
<dbReference type="Pfam" id="PF22777">
    <property type="entry name" value="VKGC_lumenal_dom"/>
    <property type="match status" value="1"/>
</dbReference>
<feature type="domain" description="HTTM-like" evidence="8">
    <location>
        <begin position="39"/>
        <end position="297"/>
    </location>
</feature>
<sequence>MKAKEKMHALYQKVDEKFYEQFGFKIKEASMSKLVDYMYAPKDSSSLVVTRILFGLAMLFDIPDERGGATMDKRWGDPYTCHFPLFPGLTSVGMPYMALVYAALWIGALCIMLGYKFRIAAPMFTICYWYLFLIEKSVWNNHSYLFGLVALLLSCTDADCYWSLDAYLEPRKRKSTVPYWNYFILKYQFFILYFMAGMKKGTAEWLTGYSVQNLSEHWVFDPFKYFLTVRQTDYLVVHWFVFLFDLTVALWMMWSITRHVAMVFCALFHLMNSRLFRIGMFPWVCLATMPLFYPFDWPKTLAAYCCDYYNKFQRSFCNKIRQYRQNSVCECKINNSDSKVKEEDEIMKVDEKEDLSEGKEIFKNADINDLDDKTNDCNEKGHIDNVFDQNKDKSTKMDEQKLINESEKTDSNIVENNNNSRKVTMYLIILYVFIQAFLPYSHFITKGYNNWTNGLYGYSWDMMVHTWDFSSVIVKVVDNERQEEIYIDPEMFTLNDRWSKHGDMLLQYAHCLKNNIERMKATKLHSPSKALSNNISIYVDIWCSMNGRFVQRMFDPKVDLLKASWSPFSEIPYLMPLLDEAVHWRKDLDEIRSEVHSWSDHSDVIFFADFPGYDQEKYIPLELQNVTLTVLEGQVVFEPEVTTKQIGQSFKLTMGHRIHINSGMFHKVLNVGKDPAFYMYTFFNATDVNLDQNNAYNTKLPIFRELFRRFVNMLVFGKLVVSNVFQLFKYSQCSSS</sequence>
<feature type="transmembrane region" description="Helical" evidence="7">
    <location>
        <begin position="275"/>
        <end position="293"/>
    </location>
</feature>
<dbReference type="EMBL" id="NWSH01007632">
    <property type="protein sequence ID" value="PCG62885.1"/>
    <property type="molecule type" value="Genomic_DNA"/>
</dbReference>
<dbReference type="GO" id="GO:0019842">
    <property type="term" value="F:vitamin binding"/>
    <property type="evidence" value="ECO:0007669"/>
    <property type="project" value="TreeGrafter"/>
</dbReference>
<organism evidence="9">
    <name type="scientific">Heliothis virescens</name>
    <name type="common">Tobacco budworm moth</name>
    <dbReference type="NCBI Taxonomy" id="7102"/>
    <lineage>
        <taxon>Eukaryota</taxon>
        <taxon>Metazoa</taxon>
        <taxon>Ecdysozoa</taxon>
        <taxon>Arthropoda</taxon>
        <taxon>Hexapoda</taxon>
        <taxon>Insecta</taxon>
        <taxon>Pterygota</taxon>
        <taxon>Neoptera</taxon>
        <taxon>Endopterygota</taxon>
        <taxon>Lepidoptera</taxon>
        <taxon>Glossata</taxon>
        <taxon>Ditrysia</taxon>
        <taxon>Noctuoidea</taxon>
        <taxon>Noctuidae</taxon>
        <taxon>Heliothinae</taxon>
        <taxon>Heliothis</taxon>
    </lineage>
</organism>
<evidence type="ECO:0000256" key="3">
    <source>
        <dbReference type="ARBA" id="ARBA00022989"/>
    </source>
</evidence>
<dbReference type="InterPro" id="IPR011020">
    <property type="entry name" value="HTTM-like"/>
</dbReference>
<dbReference type="SMART" id="SM00752">
    <property type="entry name" value="HTTM"/>
    <property type="match status" value="1"/>
</dbReference>
<comment type="caution">
    <text evidence="9">The sequence shown here is derived from an EMBL/GenBank/DDBJ whole genome shotgun (WGS) entry which is preliminary data.</text>
</comment>
<feature type="transmembrane region" description="Helical" evidence="7">
    <location>
        <begin position="83"/>
        <end position="106"/>
    </location>
</feature>
<comment type="subcellular location">
    <subcellularLocation>
        <location evidence="1">Endomembrane system</location>
        <topology evidence="1">Multi-pass membrane protein</topology>
    </subcellularLocation>
</comment>
<dbReference type="STRING" id="7102.A0A2A4ISY8"/>
<feature type="transmembrane region" description="Helical" evidence="7">
    <location>
        <begin position="423"/>
        <end position="440"/>
    </location>
</feature>
<dbReference type="AlphaFoldDB" id="A0A2A4ISY8"/>
<keyword evidence="3 7" id="KW-1133">Transmembrane helix</keyword>
<evidence type="ECO:0000256" key="4">
    <source>
        <dbReference type="ARBA" id="ARBA00023136"/>
    </source>
</evidence>
<dbReference type="PANTHER" id="PTHR12639">
    <property type="entry name" value="VITAMIN K-DEPENDENT GAMMA-CARBOXYLASE"/>
    <property type="match status" value="1"/>
</dbReference>
<evidence type="ECO:0000256" key="2">
    <source>
        <dbReference type="ARBA" id="ARBA00022692"/>
    </source>
</evidence>
<reference evidence="9" key="1">
    <citation type="submission" date="2017-09" db="EMBL/GenBank/DDBJ databases">
        <title>Contemporary evolution of a Lepidopteran species, Heliothis virescens, in response to modern agricultural practices.</title>
        <authorList>
            <person name="Fritz M.L."/>
            <person name="Deyonke A.M."/>
            <person name="Papanicolaou A."/>
            <person name="Micinski S."/>
            <person name="Westbrook J."/>
            <person name="Gould F."/>
        </authorList>
    </citation>
    <scope>NUCLEOTIDE SEQUENCE [LARGE SCALE GENOMIC DNA]</scope>
    <source>
        <strain evidence="9">HvINT-</strain>
        <tissue evidence="9">Whole body</tissue>
    </source>
</reference>
<dbReference type="InterPro" id="IPR053935">
    <property type="entry name" value="VKGC_lumenal_dom"/>
</dbReference>
<dbReference type="PANTHER" id="PTHR12639:SF6">
    <property type="entry name" value="VITAMIN K-DEPENDENT GAMMA-CARBOXYLASE"/>
    <property type="match status" value="1"/>
</dbReference>
<evidence type="ECO:0000256" key="6">
    <source>
        <dbReference type="ARBA" id="ARBA00023239"/>
    </source>
</evidence>
<dbReference type="GO" id="GO:0008488">
    <property type="term" value="F:gamma-glutamyl carboxylase activity"/>
    <property type="evidence" value="ECO:0007669"/>
    <property type="project" value="InterPro"/>
</dbReference>
<accession>A0A2A4ISY8</accession>
<proteinExistence type="predicted"/>
<name>A0A2A4ISY8_HELVI</name>